<dbReference type="PRINTS" id="PR00421">
    <property type="entry name" value="THIOREDOXIN"/>
</dbReference>
<reference evidence="14" key="1">
    <citation type="journal article" date="2021" name="Elife">
        <title>Highly contiguous assemblies of 101 drosophilid genomes.</title>
        <authorList>
            <person name="Kim B.Y."/>
            <person name="Wang J.R."/>
            <person name="Miller D.E."/>
            <person name="Barmina O."/>
            <person name="Delaney E."/>
            <person name="Thompson A."/>
            <person name="Comeault A.A."/>
            <person name="Peede D."/>
            <person name="D'Agostino E.R."/>
            <person name="Pelaez J."/>
            <person name="Aguilar J.M."/>
            <person name="Haji D."/>
            <person name="Matsunaga T."/>
            <person name="Armstrong E.E."/>
            <person name="Zych M."/>
            <person name="Ogawa Y."/>
            <person name="Stamenkovic-Radak M."/>
            <person name="Jelic M."/>
            <person name="Veselinovic M.S."/>
            <person name="Tanaskovic M."/>
            <person name="Eric P."/>
            <person name="Gao J.J."/>
            <person name="Katoh T.K."/>
            <person name="Toda M.J."/>
            <person name="Watabe H."/>
            <person name="Watada M."/>
            <person name="Davis J.S."/>
            <person name="Moyle L.C."/>
            <person name="Manoli G."/>
            <person name="Bertolini E."/>
            <person name="Kostal V."/>
            <person name="Hawley R.S."/>
            <person name="Takahashi A."/>
            <person name="Jones C.D."/>
            <person name="Price D.K."/>
            <person name="Whiteman N."/>
            <person name="Kopp A."/>
            <person name="Matute D.R."/>
            <person name="Petrov D.A."/>
        </authorList>
    </citation>
    <scope>NUCLEOTIDE SEQUENCE [LARGE SCALE GENOMIC DNA]</scope>
</reference>
<keyword evidence="4" id="KW-0249">Electron transport</keyword>
<evidence type="ECO:0000256" key="10">
    <source>
        <dbReference type="ARBA" id="ARBA00076151"/>
    </source>
</evidence>
<dbReference type="InterPro" id="IPR013766">
    <property type="entry name" value="Thioredoxin_domain"/>
</dbReference>
<dbReference type="FunFam" id="3.40.30.10:FF:000359">
    <property type="entry name" value="Thioredoxin"/>
    <property type="match status" value="1"/>
</dbReference>
<keyword evidence="7" id="KW-0676">Redox-active center</keyword>
<dbReference type="PROSITE" id="PS51352">
    <property type="entry name" value="THIOREDOXIN_2"/>
    <property type="match status" value="1"/>
</dbReference>
<evidence type="ECO:0000256" key="4">
    <source>
        <dbReference type="ARBA" id="ARBA00022982"/>
    </source>
</evidence>
<accession>A0A6P4E4G8</accession>
<keyword evidence="14" id="KW-1185">Reference proteome</keyword>
<dbReference type="PANTHER" id="PTHR46115">
    <property type="entry name" value="THIOREDOXIN-LIKE PROTEIN 1"/>
    <property type="match status" value="1"/>
</dbReference>
<evidence type="ECO:0000256" key="5">
    <source>
        <dbReference type="ARBA" id="ARBA00023157"/>
    </source>
</evidence>
<feature type="domain" description="Thioredoxin" evidence="12">
    <location>
        <begin position="1"/>
        <end position="114"/>
    </location>
</feature>
<organism evidence="15">
    <name type="scientific">Drosophila rhopaloa</name>
    <name type="common">Fruit fly</name>
    <dbReference type="NCBI Taxonomy" id="1041015"/>
    <lineage>
        <taxon>Eukaryota</taxon>
        <taxon>Metazoa</taxon>
        <taxon>Ecdysozoa</taxon>
        <taxon>Arthropoda</taxon>
        <taxon>Hexapoda</taxon>
        <taxon>Insecta</taxon>
        <taxon>Pterygota</taxon>
        <taxon>Neoptera</taxon>
        <taxon>Endopterygota</taxon>
        <taxon>Diptera</taxon>
        <taxon>Brachycera</taxon>
        <taxon>Muscomorpha</taxon>
        <taxon>Ephydroidea</taxon>
        <taxon>Drosophilidae</taxon>
        <taxon>Drosophila</taxon>
        <taxon>Sophophora</taxon>
    </lineage>
</organism>
<keyword evidence="3" id="KW-0813">Transport</keyword>
<feature type="compositionally biased region" description="Polar residues" evidence="11">
    <location>
        <begin position="125"/>
        <end position="140"/>
    </location>
</feature>
<comment type="subcellular location">
    <subcellularLocation>
        <location evidence="1">Nucleus</location>
    </subcellularLocation>
</comment>
<comment type="similarity">
    <text evidence="2">Belongs to the thioredoxin family.</text>
</comment>
<evidence type="ECO:0000313" key="15">
    <source>
        <dbReference type="RefSeq" id="XP_016972797.1"/>
    </source>
</evidence>
<proteinExistence type="inferred from homology"/>
<evidence type="ECO:0000256" key="11">
    <source>
        <dbReference type="SAM" id="MobiDB-lite"/>
    </source>
</evidence>
<evidence type="ECO:0000256" key="9">
    <source>
        <dbReference type="ARBA" id="ARBA00069060"/>
    </source>
</evidence>
<dbReference type="Gene3D" id="3.40.30.10">
    <property type="entry name" value="Glutaredoxin"/>
    <property type="match status" value="1"/>
</dbReference>
<reference evidence="13" key="3">
    <citation type="submission" date="2025-05" db="UniProtKB">
        <authorList>
            <consortium name="EnsemblMetazoa"/>
        </authorList>
    </citation>
    <scope>IDENTIFICATION</scope>
</reference>
<dbReference type="InterPro" id="IPR017937">
    <property type="entry name" value="Thioredoxin_CS"/>
</dbReference>
<dbReference type="SUPFAM" id="SSF52833">
    <property type="entry name" value="Thioredoxin-like"/>
    <property type="match status" value="1"/>
</dbReference>
<protein>
    <recommendedName>
        <fullName evidence="9">Thioredoxin-1</fullName>
    </recommendedName>
    <alternativeName>
        <fullName evidence="10">Protein deadhead</fullName>
    </alternativeName>
</protein>
<evidence type="ECO:0000256" key="8">
    <source>
        <dbReference type="ARBA" id="ARBA00057641"/>
    </source>
</evidence>
<evidence type="ECO:0000259" key="12">
    <source>
        <dbReference type="PROSITE" id="PS51352"/>
    </source>
</evidence>
<dbReference type="AlphaFoldDB" id="A0A6P4E4G8"/>
<keyword evidence="5" id="KW-1015">Disulfide bond</keyword>
<evidence type="ECO:0000256" key="1">
    <source>
        <dbReference type="ARBA" id="ARBA00004123"/>
    </source>
</evidence>
<feature type="region of interest" description="Disordered" evidence="11">
    <location>
        <begin position="119"/>
        <end position="140"/>
    </location>
</feature>
<evidence type="ECO:0000313" key="13">
    <source>
        <dbReference type="EnsemblMetazoa" id="XP_016972797.1"/>
    </source>
</evidence>
<evidence type="ECO:0000256" key="3">
    <source>
        <dbReference type="ARBA" id="ARBA00022448"/>
    </source>
</evidence>
<dbReference type="InterPro" id="IPR036249">
    <property type="entry name" value="Thioredoxin-like_sf"/>
</dbReference>
<evidence type="ECO:0000256" key="6">
    <source>
        <dbReference type="ARBA" id="ARBA00023242"/>
    </source>
</evidence>
<reference evidence="15" key="2">
    <citation type="submission" date="2025-04" db="UniProtKB">
        <authorList>
            <consortium name="RefSeq"/>
        </authorList>
    </citation>
    <scope>IDENTIFICATION</scope>
</reference>
<evidence type="ECO:0000313" key="14">
    <source>
        <dbReference type="Proteomes" id="UP001652680"/>
    </source>
</evidence>
<comment type="function">
    <text evidence="8">Participates in various redox reactions through the reversible oxidation of its active center dithiol to a disulfide and catalyzes dithiol-disulfide exchange reactions. As a reducing substrate of peroxiredoxin 1, thioredoxin 2 is preferred over thioredoxin 1. Required for female meiosis and early embryonic development.</text>
</comment>
<dbReference type="EnsemblMetazoa" id="XM_017117308.2">
    <property type="protein sequence ID" value="XP_016972797.1"/>
    <property type="gene ID" value="LOC108040066"/>
</dbReference>
<dbReference type="OMA" id="TLQKFCG"/>
<dbReference type="Pfam" id="PF00085">
    <property type="entry name" value="Thioredoxin"/>
    <property type="match status" value="1"/>
</dbReference>
<dbReference type="RefSeq" id="XP_016972797.1">
    <property type="nucleotide sequence ID" value="XM_017117308.1"/>
</dbReference>
<dbReference type="OrthoDB" id="2121326at2759"/>
<evidence type="ECO:0000256" key="2">
    <source>
        <dbReference type="ARBA" id="ARBA00008987"/>
    </source>
</evidence>
<dbReference type="GO" id="GO:0005634">
    <property type="term" value="C:nucleus"/>
    <property type="evidence" value="ECO:0007669"/>
    <property type="project" value="UniProtKB-SubCell"/>
</dbReference>
<evidence type="ECO:0000256" key="7">
    <source>
        <dbReference type="ARBA" id="ARBA00023284"/>
    </source>
</evidence>
<keyword evidence="6" id="KW-0539">Nucleus</keyword>
<gene>
    <name evidence="15" type="primary">LOC108040066</name>
    <name evidence="13" type="synonym">108040066</name>
</gene>
<sequence>MAAVHKKVIVVDSKSAYDKLVNDAGPNKHILVEFYATWCGPCAMIGPRLEQLATEYSGRMIILKIDVDQNEDLAIQYEISSMPTFLIIKNRVTLIQFVGSNVDRVLTTVEKYVGKADESAVKTGTKPNEGTGTQAPVSKT</sequence>
<name>A0A6P4E4G8_DRORH</name>
<dbReference type="CDD" id="cd02947">
    <property type="entry name" value="TRX_family"/>
    <property type="match status" value="1"/>
</dbReference>
<dbReference type="GeneID" id="108040066"/>
<dbReference type="Proteomes" id="UP001652680">
    <property type="component" value="Unassembled WGS sequence"/>
</dbReference>
<dbReference type="PROSITE" id="PS00194">
    <property type="entry name" value="THIOREDOXIN_1"/>
    <property type="match status" value="1"/>
</dbReference>